<evidence type="ECO:0000256" key="7">
    <source>
        <dbReference type="ARBA" id="ARBA00023176"/>
    </source>
</evidence>
<dbReference type="GO" id="GO:0030136">
    <property type="term" value="C:clathrin-coated vesicle"/>
    <property type="evidence" value="ECO:0007669"/>
    <property type="project" value="UniProtKB-SubCell"/>
</dbReference>
<protein>
    <recommendedName>
        <fullName evidence="10">ENTH domain-containing protein</fullName>
    </recommendedName>
</protein>
<dbReference type="SUPFAM" id="SSF89009">
    <property type="entry name" value="GAT-like domain"/>
    <property type="match status" value="1"/>
</dbReference>
<evidence type="ECO:0000256" key="8">
    <source>
        <dbReference type="ARBA" id="ARBA00023329"/>
    </source>
</evidence>
<dbReference type="GO" id="GO:0048268">
    <property type="term" value="P:clathrin coat assembly"/>
    <property type="evidence" value="ECO:0007669"/>
    <property type="project" value="InterPro"/>
</dbReference>
<dbReference type="SMART" id="SM00273">
    <property type="entry name" value="ENTH"/>
    <property type="match status" value="1"/>
</dbReference>
<dbReference type="InterPro" id="IPR014712">
    <property type="entry name" value="ANTH_dom_sf"/>
</dbReference>
<feature type="region of interest" description="Disordered" evidence="9">
    <location>
        <begin position="355"/>
        <end position="389"/>
    </location>
</feature>
<dbReference type="Gene3D" id="1.25.40.90">
    <property type="match status" value="1"/>
</dbReference>
<organism evidence="11 12">
    <name type="scientific">Sorghum bicolor</name>
    <name type="common">Sorghum</name>
    <name type="synonym">Sorghum vulgare</name>
    <dbReference type="NCBI Taxonomy" id="4558"/>
    <lineage>
        <taxon>Eukaryota</taxon>
        <taxon>Viridiplantae</taxon>
        <taxon>Streptophyta</taxon>
        <taxon>Embryophyta</taxon>
        <taxon>Tracheophyta</taxon>
        <taxon>Spermatophyta</taxon>
        <taxon>Magnoliopsida</taxon>
        <taxon>Liliopsida</taxon>
        <taxon>Poales</taxon>
        <taxon>Poaceae</taxon>
        <taxon>PACMAD clade</taxon>
        <taxon>Panicoideae</taxon>
        <taxon>Andropogonodae</taxon>
        <taxon>Andropogoneae</taxon>
        <taxon>Sorghinae</taxon>
        <taxon>Sorghum</taxon>
    </lineage>
</organism>
<dbReference type="SUPFAM" id="SSF48464">
    <property type="entry name" value="ENTH/VHS domain"/>
    <property type="match status" value="1"/>
</dbReference>
<dbReference type="GO" id="GO:0030276">
    <property type="term" value="F:clathrin binding"/>
    <property type="evidence" value="ECO:0007669"/>
    <property type="project" value="InterPro"/>
</dbReference>
<dbReference type="InterPro" id="IPR008942">
    <property type="entry name" value="ENTH_VHS"/>
</dbReference>
<accession>A0A921Q8R0</accession>
<feature type="domain" description="ENTH" evidence="10">
    <location>
        <begin position="32"/>
        <end position="169"/>
    </location>
</feature>
<dbReference type="PANTHER" id="PTHR22951">
    <property type="entry name" value="CLATHRIN ASSEMBLY PROTEIN"/>
    <property type="match status" value="1"/>
</dbReference>
<feature type="compositionally biased region" description="Acidic residues" evidence="9">
    <location>
        <begin position="371"/>
        <end position="380"/>
    </location>
</feature>
<evidence type="ECO:0000313" key="11">
    <source>
        <dbReference type="EMBL" id="KAG0515976.1"/>
    </source>
</evidence>
<evidence type="ECO:0000256" key="5">
    <source>
        <dbReference type="ARBA" id="ARBA00023034"/>
    </source>
</evidence>
<dbReference type="FunFam" id="1.20.58.150:FF:000003">
    <property type="entry name" value="Putative clathrin assembly protein"/>
    <property type="match status" value="1"/>
</dbReference>
<evidence type="ECO:0000256" key="4">
    <source>
        <dbReference type="ARBA" id="ARBA00022583"/>
    </source>
</evidence>
<evidence type="ECO:0000313" key="12">
    <source>
        <dbReference type="Proteomes" id="UP000807115"/>
    </source>
</evidence>
<dbReference type="Gene3D" id="1.20.58.150">
    <property type="entry name" value="ANTH domain"/>
    <property type="match status" value="1"/>
</dbReference>
<name>A0A921Q8R0_SORBI</name>
<dbReference type="GO" id="GO:0005905">
    <property type="term" value="C:clathrin-coated pit"/>
    <property type="evidence" value="ECO:0007669"/>
    <property type="project" value="UniProtKB-SubCell"/>
</dbReference>
<evidence type="ECO:0000256" key="6">
    <source>
        <dbReference type="ARBA" id="ARBA00023136"/>
    </source>
</evidence>
<dbReference type="PANTHER" id="PTHR22951:SF85">
    <property type="entry name" value="OS06G0699800 PROTEIN"/>
    <property type="match status" value="1"/>
</dbReference>
<proteinExistence type="predicted"/>
<evidence type="ECO:0000256" key="2">
    <source>
        <dbReference type="ARBA" id="ARBA00004555"/>
    </source>
</evidence>
<comment type="subcellular location">
    <subcellularLocation>
        <location evidence="1">Cytoplasmic vesicle</location>
        <location evidence="1">Clathrin-coated vesicle</location>
    </subcellularLocation>
    <subcellularLocation>
        <location evidence="2">Golgi apparatus</location>
    </subcellularLocation>
    <subcellularLocation>
        <location evidence="3">Membrane</location>
        <location evidence="3">Clathrin-coated pit</location>
    </subcellularLocation>
</comment>
<reference evidence="11" key="1">
    <citation type="journal article" date="2019" name="BMC Genomics">
        <title>A new reference genome for Sorghum bicolor reveals high levels of sequence similarity between sweet and grain genotypes: implications for the genetics of sugar metabolism.</title>
        <authorList>
            <person name="Cooper E.A."/>
            <person name="Brenton Z.W."/>
            <person name="Flinn B.S."/>
            <person name="Jenkins J."/>
            <person name="Shu S."/>
            <person name="Flowers D."/>
            <person name="Luo F."/>
            <person name="Wang Y."/>
            <person name="Xia P."/>
            <person name="Barry K."/>
            <person name="Daum C."/>
            <person name="Lipzen A."/>
            <person name="Yoshinaga Y."/>
            <person name="Schmutz J."/>
            <person name="Saski C."/>
            <person name="Vermerris W."/>
            <person name="Kresovich S."/>
        </authorList>
    </citation>
    <scope>NUCLEOTIDE SEQUENCE</scope>
</reference>
<evidence type="ECO:0000259" key="10">
    <source>
        <dbReference type="PROSITE" id="PS50942"/>
    </source>
</evidence>
<evidence type="ECO:0000256" key="1">
    <source>
        <dbReference type="ARBA" id="ARBA00004132"/>
    </source>
</evidence>
<keyword evidence="6" id="KW-0472">Membrane</keyword>
<dbReference type="InterPro" id="IPR011417">
    <property type="entry name" value="ANTH_dom"/>
</dbReference>
<keyword evidence="5" id="KW-0333">Golgi apparatus</keyword>
<dbReference type="EMBL" id="CM027689">
    <property type="protein sequence ID" value="KAG0515976.1"/>
    <property type="molecule type" value="Genomic_DNA"/>
</dbReference>
<dbReference type="Pfam" id="PF07651">
    <property type="entry name" value="ANTH"/>
    <property type="match status" value="1"/>
</dbReference>
<keyword evidence="7" id="KW-0168">Coated pit</keyword>
<dbReference type="InterPro" id="IPR013809">
    <property type="entry name" value="ENTH"/>
</dbReference>
<dbReference type="GO" id="GO:0005545">
    <property type="term" value="F:1-phosphatidylinositol binding"/>
    <property type="evidence" value="ECO:0007669"/>
    <property type="project" value="InterPro"/>
</dbReference>
<comment type="caution">
    <text evidence="11">The sequence shown here is derived from an EMBL/GenBank/DDBJ whole genome shotgun (WGS) entry which is preliminary data.</text>
</comment>
<dbReference type="AlphaFoldDB" id="A0A921Q8R0"/>
<gene>
    <name evidence="11" type="ORF">BDA96_10G323700</name>
</gene>
<dbReference type="PROSITE" id="PS50942">
    <property type="entry name" value="ENTH"/>
    <property type="match status" value="1"/>
</dbReference>
<evidence type="ECO:0000256" key="9">
    <source>
        <dbReference type="SAM" id="MobiDB-lite"/>
    </source>
</evidence>
<dbReference type="GO" id="GO:0072583">
    <property type="term" value="P:clathrin-dependent endocytosis"/>
    <property type="evidence" value="ECO:0007669"/>
    <property type="project" value="InterPro"/>
</dbReference>
<sequence length="569" mass="62554">MGTVSVQKRWRKACGAIKDSATVRIAKVNSGGGGRERKDLDVAVVKATTHVERPPKERHVAAIFAATSASRPLTDVSYCVHALARRLSKTHNWVVALKTLIVVHRTLREGDAAFREELLGYRRHGHALRMSNFKDDSSPLAWDCSAWVRTYALYLEERLECFRVLRYDIESERLRPAEGDPKGQSRTRTLGQDDLLEQLPALQQLLFRLVGCQPEGAAFGNYLIQYALALVLKESFKIYCALNDGIINLVDLFFDMSKLDAVKALDIYRRTGNLAKSLSDFYELCRSLELARHFQFPILREPPPSFLGTMEEYVREAPRTAPLPNETIEYRQLDFVIRYQEEQTPELKFQAFEEPVAEEAPPEHEEPALFADDDSDDEPETPTTADLLGLNEVNPAAAALEESNALALAIVPPGGSNNTSAIGFGEITGSSGWELALVTAQTSSSSSSSSQLAESKLAGGFDRLLLDSLYEDAARRQQATIDAAAYGNGHAFDRQNDPFAMSNGVAPPTGVQMSMMAQQQQVMFGMPQQFEPQYGAAASQLNPFGDAYSVALASQGQGGTLHASVGSLI</sequence>
<reference evidence="11" key="2">
    <citation type="submission" date="2020-10" db="EMBL/GenBank/DDBJ databases">
        <authorList>
            <person name="Cooper E.A."/>
            <person name="Brenton Z.W."/>
            <person name="Flinn B.S."/>
            <person name="Jenkins J."/>
            <person name="Shu S."/>
            <person name="Flowers D."/>
            <person name="Luo F."/>
            <person name="Wang Y."/>
            <person name="Xia P."/>
            <person name="Barry K."/>
            <person name="Daum C."/>
            <person name="Lipzen A."/>
            <person name="Yoshinaga Y."/>
            <person name="Schmutz J."/>
            <person name="Saski C."/>
            <person name="Vermerris W."/>
            <person name="Kresovich S."/>
        </authorList>
    </citation>
    <scope>NUCLEOTIDE SEQUENCE</scope>
</reference>
<evidence type="ECO:0000256" key="3">
    <source>
        <dbReference type="ARBA" id="ARBA00004600"/>
    </source>
</evidence>
<dbReference type="CDD" id="cd03564">
    <property type="entry name" value="ANTH_N"/>
    <property type="match status" value="1"/>
</dbReference>
<keyword evidence="4" id="KW-0254">Endocytosis</keyword>
<dbReference type="InterPro" id="IPR048050">
    <property type="entry name" value="ANTH_N_plant"/>
</dbReference>
<keyword evidence="8" id="KW-0968">Cytoplasmic vesicle</keyword>
<dbReference type="GO" id="GO:0005794">
    <property type="term" value="C:Golgi apparatus"/>
    <property type="evidence" value="ECO:0007669"/>
    <property type="project" value="UniProtKB-SubCell"/>
</dbReference>
<dbReference type="Proteomes" id="UP000807115">
    <property type="component" value="Chromosome 10"/>
</dbReference>
<dbReference type="InterPro" id="IPR045192">
    <property type="entry name" value="AP180-like"/>
</dbReference>